<evidence type="ECO:0000313" key="3">
    <source>
        <dbReference type="Proteomes" id="UP000789375"/>
    </source>
</evidence>
<gene>
    <name evidence="2" type="ORF">FMOSSE_LOCUS8262</name>
</gene>
<reference evidence="2" key="1">
    <citation type="submission" date="2021-06" db="EMBL/GenBank/DDBJ databases">
        <authorList>
            <person name="Kallberg Y."/>
            <person name="Tangrot J."/>
            <person name="Rosling A."/>
        </authorList>
    </citation>
    <scope>NUCLEOTIDE SEQUENCE</scope>
    <source>
        <strain evidence="2">87-6 pot B 2015</strain>
    </source>
</reference>
<feature type="non-terminal residue" evidence="2">
    <location>
        <position position="1"/>
    </location>
</feature>
<feature type="region of interest" description="Disordered" evidence="1">
    <location>
        <begin position="1"/>
        <end position="21"/>
    </location>
</feature>
<dbReference type="Proteomes" id="UP000789375">
    <property type="component" value="Unassembled WGS sequence"/>
</dbReference>
<accession>A0A9N9C0M6</accession>
<dbReference type="AlphaFoldDB" id="A0A9N9C0M6"/>
<comment type="caution">
    <text evidence="2">The sequence shown here is derived from an EMBL/GenBank/DDBJ whole genome shotgun (WGS) entry which is preliminary data.</text>
</comment>
<protein>
    <submittedName>
        <fullName evidence="2">2808_t:CDS:1</fullName>
    </submittedName>
</protein>
<sequence length="168" mass="19017">TTMHQPFPHGRSAGYTSSPSIINNNPSESLLKVKTHLEYITIDAYTYPLQLQSTLFISFRNVSTISKRFVYAFVRNTESSSYLLPAPTRFLRSSTWENVNISTCSTGELSIYDSGTFAEVGYSELELIELLCCHWELLKIADKKRISVSGEIFCGDSDLLHMLRDNVM</sequence>
<keyword evidence="3" id="KW-1185">Reference proteome</keyword>
<proteinExistence type="predicted"/>
<name>A0A9N9C0M6_FUNMO</name>
<evidence type="ECO:0000313" key="2">
    <source>
        <dbReference type="EMBL" id="CAG8587409.1"/>
    </source>
</evidence>
<evidence type="ECO:0000256" key="1">
    <source>
        <dbReference type="SAM" id="MobiDB-lite"/>
    </source>
</evidence>
<organism evidence="2 3">
    <name type="scientific">Funneliformis mosseae</name>
    <name type="common">Endomycorrhizal fungus</name>
    <name type="synonym">Glomus mosseae</name>
    <dbReference type="NCBI Taxonomy" id="27381"/>
    <lineage>
        <taxon>Eukaryota</taxon>
        <taxon>Fungi</taxon>
        <taxon>Fungi incertae sedis</taxon>
        <taxon>Mucoromycota</taxon>
        <taxon>Glomeromycotina</taxon>
        <taxon>Glomeromycetes</taxon>
        <taxon>Glomerales</taxon>
        <taxon>Glomeraceae</taxon>
        <taxon>Funneliformis</taxon>
    </lineage>
</organism>
<dbReference type="EMBL" id="CAJVPP010002107">
    <property type="protein sequence ID" value="CAG8587409.1"/>
    <property type="molecule type" value="Genomic_DNA"/>
</dbReference>